<dbReference type="Pfam" id="PF21540">
    <property type="entry name" value="Choline_bind_4"/>
    <property type="match status" value="12"/>
</dbReference>
<feature type="domain" description="Peptidase C1A papain C-terminal" evidence="2">
    <location>
        <begin position="74"/>
        <end position="333"/>
    </location>
</feature>
<sequence length="931" mass="105503">MKRKNLLGVLLSAVLSISAMGVIPHMVYADTNSDMGNDYTGYAGGYIAGNLDDNTPIYEPEYVTYADSLIPEKYPDNMDEFKVKYPALRDQGSYGACWAFSSIGLAEFDLINDKTKDSKVDLSELQLAYFTYNSVLDPLGGTEGDYTKYHSENTNTSYLNAGGNYQWAMKRFSQWVGTVNENDVPYDNALDSISYGLDDKYAYGYDVAHLQNAFEIDIKSQTQDVKQQIIEHGAVGVSYTHKNAGVNYINKSYYDTSDTVIGYGDGGHAVMVVGWDDNYSKDNFTSTNSAGETVKPSNNGAWLVRNSWGESTSYYNQLDYFWMSYETYSLNTTAWVFDFSANDGFDNNYQIDGGLENQVDYYYDNVANVFTVGSKEGVKSETLKSVSLLFSQTANVGYTIDIYTDMTDSLNPLSGTRTSGANGVTSYAGYYTIPLDNEVELKPGSTFAVVVKTDKKAIEYEYTWSTQQDINSSNSTVIWEREVSKNFDGNQRSLYYSYGKFGVSPWNNYCIKAFTSDNYYKSDAEEVKIAKTVIENALKDVEADNELTDTDIQRIIDEALSKAGILEIKTKVTDFKKAEATIEKAGSIDASIAVTYGSAADTVVYSTVIKQLPKPAPEPVKRNGLCKADDGNYYYYVNNVIDTGFTDIIPFEDEWVYVENGKLNFDYTGIRENMNGWWRIENGKVNFNFTGLANNENGRFYIENGRVNFNYTDVIPDGNDWVYVQDSKVMYDYTGIRENMNGWWRIENGKVNFNFTGLANNENGRFYIENGRVNFNYTDIIPDGNDWVYVQDSKVMYDYTGIRENMNGWWRIENGKVNFNFTGLANNENGRFYIENGRVNFNYTDIIPDGNDWVYVQDSKVMYDYTGIRENMNGWWRIENGRVNFNFTGIASNENGEFYIVNGKVDFGYNGSYIKDGISYMVLNGKVVYKY</sequence>
<dbReference type="InterPro" id="IPR000668">
    <property type="entry name" value="Peptidase_C1A_C"/>
</dbReference>
<dbReference type="Gene3D" id="3.90.70.10">
    <property type="entry name" value="Cysteine proteinases"/>
    <property type="match status" value="1"/>
</dbReference>
<dbReference type="STRING" id="515620.EUBELI_00124"/>
<protein>
    <recommendedName>
        <fullName evidence="2">Peptidase C1A papain C-terminal domain-containing protein</fullName>
    </recommendedName>
</protein>
<accession>C4Z1X0</accession>
<feature type="signal peptide" evidence="1">
    <location>
        <begin position="1"/>
        <end position="21"/>
    </location>
</feature>
<dbReference type="InterPro" id="IPR000169">
    <property type="entry name" value="Pept_cys_AS"/>
</dbReference>
<dbReference type="EMBL" id="CP001104">
    <property type="protein sequence ID" value="ACR71160.1"/>
    <property type="molecule type" value="Genomic_DNA"/>
</dbReference>
<dbReference type="GO" id="GO:0008234">
    <property type="term" value="F:cysteine-type peptidase activity"/>
    <property type="evidence" value="ECO:0007669"/>
    <property type="project" value="InterPro"/>
</dbReference>
<evidence type="ECO:0000313" key="4">
    <source>
        <dbReference type="Proteomes" id="UP000001476"/>
    </source>
</evidence>
<dbReference type="CDD" id="cd02619">
    <property type="entry name" value="Peptidase_C1"/>
    <property type="match status" value="1"/>
</dbReference>
<evidence type="ECO:0000259" key="2">
    <source>
        <dbReference type="SMART" id="SM00645"/>
    </source>
</evidence>
<dbReference type="KEGG" id="eel:EUBELI_00124"/>
<dbReference type="InterPro" id="IPR025660">
    <property type="entry name" value="Pept_his_AS"/>
</dbReference>
<organism evidence="3 4">
    <name type="scientific">Lachnospira eligens (strain ATCC 27750 / DSM 3376 / VPI C15-48 / C15-B4)</name>
    <name type="common">Eubacterium eligens</name>
    <dbReference type="NCBI Taxonomy" id="515620"/>
    <lineage>
        <taxon>Bacteria</taxon>
        <taxon>Bacillati</taxon>
        <taxon>Bacillota</taxon>
        <taxon>Clostridia</taxon>
        <taxon>Lachnospirales</taxon>
        <taxon>Lachnospiraceae</taxon>
        <taxon>Lachnospira</taxon>
    </lineage>
</organism>
<name>C4Z1X0_LACE2</name>
<dbReference type="InterPro" id="IPR038765">
    <property type="entry name" value="Papain-like_cys_pep_sf"/>
</dbReference>
<dbReference type="PROSITE" id="PS00139">
    <property type="entry name" value="THIOL_PROTEASE_CYS"/>
    <property type="match status" value="1"/>
</dbReference>
<keyword evidence="4" id="KW-1185">Reference proteome</keyword>
<dbReference type="InterPro" id="IPR048713">
    <property type="entry name" value="Choline_bind_rpt"/>
</dbReference>
<dbReference type="AlphaFoldDB" id="C4Z1X0"/>
<evidence type="ECO:0000313" key="3">
    <source>
        <dbReference type="EMBL" id="ACR71160.1"/>
    </source>
</evidence>
<dbReference type="Proteomes" id="UP000001476">
    <property type="component" value="Chromosome"/>
</dbReference>
<dbReference type="eggNOG" id="COG4870">
    <property type="taxonomic scope" value="Bacteria"/>
</dbReference>
<dbReference type="GO" id="GO:0006508">
    <property type="term" value="P:proteolysis"/>
    <property type="evidence" value="ECO:0007669"/>
    <property type="project" value="InterPro"/>
</dbReference>
<keyword evidence="1" id="KW-0732">Signal</keyword>
<dbReference type="HOGENOM" id="CLU_356301_0_0_9"/>
<dbReference type="SUPFAM" id="SSF54001">
    <property type="entry name" value="Cysteine proteinases"/>
    <property type="match status" value="1"/>
</dbReference>
<dbReference type="RefSeq" id="WP_012738398.1">
    <property type="nucleotide sequence ID" value="NC_012778.1"/>
</dbReference>
<dbReference type="SMART" id="SM00645">
    <property type="entry name" value="Pept_C1"/>
    <property type="match status" value="1"/>
</dbReference>
<proteinExistence type="predicted"/>
<dbReference type="InterPro" id="IPR040528">
    <property type="entry name" value="Lectin-like"/>
</dbReference>
<dbReference type="Pfam" id="PF18560">
    <property type="entry name" value="Lectin_like"/>
    <property type="match status" value="1"/>
</dbReference>
<dbReference type="PROSITE" id="PS00639">
    <property type="entry name" value="THIOL_PROTEASE_HIS"/>
    <property type="match status" value="1"/>
</dbReference>
<gene>
    <name evidence="3" type="ordered locus">EUBELI_00124</name>
</gene>
<feature type="chain" id="PRO_5038827838" description="Peptidase C1A papain C-terminal domain-containing protein" evidence="1">
    <location>
        <begin position="22"/>
        <end position="931"/>
    </location>
</feature>
<reference evidence="3 4" key="1">
    <citation type="journal article" date="2009" name="Proc. Natl. Acad. Sci. U.S.A.">
        <title>Characterizing a model human gut microbiota composed of members of its two dominant bacterial phyla.</title>
        <authorList>
            <person name="Mahowald M.A."/>
            <person name="Rey F.E."/>
            <person name="Seedorf H."/>
            <person name="Turnbaugh P.J."/>
            <person name="Fulton R.S."/>
            <person name="Wollam A."/>
            <person name="Shah N."/>
            <person name="Wang C."/>
            <person name="Magrini V."/>
            <person name="Wilson R.K."/>
            <person name="Cantarel B.L."/>
            <person name="Coutinho P.M."/>
            <person name="Henrissat B."/>
            <person name="Crock L.W."/>
            <person name="Russell A."/>
            <person name="Verberkmoes N.C."/>
            <person name="Hettich R.L."/>
            <person name="Gordon J.I."/>
        </authorList>
    </citation>
    <scope>NUCLEOTIDE SEQUENCE [LARGE SCALE GENOMIC DNA]</scope>
    <source>
        <strain evidence="4">ATCC 27750 / DSM 3376 / VPI C15-48 / C15-B4</strain>
    </source>
</reference>
<dbReference type="Pfam" id="PF00112">
    <property type="entry name" value="Peptidase_C1"/>
    <property type="match status" value="1"/>
</dbReference>
<dbReference type="GeneID" id="41357362"/>
<evidence type="ECO:0000256" key="1">
    <source>
        <dbReference type="SAM" id="SignalP"/>
    </source>
</evidence>